<accession>A0A9K3II23</accession>
<evidence type="ECO:0000313" key="2">
    <source>
        <dbReference type="EMBL" id="KAF5797278.1"/>
    </source>
</evidence>
<organism evidence="2 3">
    <name type="scientific">Helianthus annuus</name>
    <name type="common">Common sunflower</name>
    <dbReference type="NCBI Taxonomy" id="4232"/>
    <lineage>
        <taxon>Eukaryota</taxon>
        <taxon>Viridiplantae</taxon>
        <taxon>Streptophyta</taxon>
        <taxon>Embryophyta</taxon>
        <taxon>Tracheophyta</taxon>
        <taxon>Spermatophyta</taxon>
        <taxon>Magnoliopsida</taxon>
        <taxon>eudicotyledons</taxon>
        <taxon>Gunneridae</taxon>
        <taxon>Pentapetalae</taxon>
        <taxon>asterids</taxon>
        <taxon>campanulids</taxon>
        <taxon>Asterales</taxon>
        <taxon>Asteraceae</taxon>
        <taxon>Asteroideae</taxon>
        <taxon>Heliantheae alliance</taxon>
        <taxon>Heliantheae</taxon>
        <taxon>Helianthus</taxon>
    </lineage>
</organism>
<dbReference type="EMBL" id="MNCJ02000322">
    <property type="protein sequence ID" value="KAF5797278.1"/>
    <property type="molecule type" value="Genomic_DNA"/>
</dbReference>
<evidence type="ECO:0000256" key="1">
    <source>
        <dbReference type="SAM" id="Phobius"/>
    </source>
</evidence>
<keyword evidence="1" id="KW-0472">Membrane</keyword>
<reference evidence="2" key="2">
    <citation type="submission" date="2020-06" db="EMBL/GenBank/DDBJ databases">
        <title>Helianthus annuus Genome sequencing and assembly Release 2.</title>
        <authorList>
            <person name="Gouzy J."/>
            <person name="Langlade N."/>
            <person name="Munos S."/>
        </authorList>
    </citation>
    <scope>NUCLEOTIDE SEQUENCE</scope>
    <source>
        <tissue evidence="2">Leaves</tissue>
    </source>
</reference>
<comment type="caution">
    <text evidence="2">The sequence shown here is derived from an EMBL/GenBank/DDBJ whole genome shotgun (WGS) entry which is preliminary data.</text>
</comment>
<gene>
    <name evidence="2" type="ORF">HanXRQr2_Chr07g0278731</name>
</gene>
<reference evidence="2" key="1">
    <citation type="journal article" date="2017" name="Nature">
        <title>The sunflower genome provides insights into oil metabolism, flowering and Asterid evolution.</title>
        <authorList>
            <person name="Badouin H."/>
            <person name="Gouzy J."/>
            <person name="Grassa C.J."/>
            <person name="Murat F."/>
            <person name="Staton S.E."/>
            <person name="Cottret L."/>
            <person name="Lelandais-Briere C."/>
            <person name="Owens G.L."/>
            <person name="Carrere S."/>
            <person name="Mayjonade B."/>
            <person name="Legrand L."/>
            <person name="Gill N."/>
            <person name="Kane N.C."/>
            <person name="Bowers J.E."/>
            <person name="Hubner S."/>
            <person name="Bellec A."/>
            <person name="Berard A."/>
            <person name="Berges H."/>
            <person name="Blanchet N."/>
            <person name="Boniface M.C."/>
            <person name="Brunel D."/>
            <person name="Catrice O."/>
            <person name="Chaidir N."/>
            <person name="Claudel C."/>
            <person name="Donnadieu C."/>
            <person name="Faraut T."/>
            <person name="Fievet G."/>
            <person name="Helmstetter N."/>
            <person name="King M."/>
            <person name="Knapp S.J."/>
            <person name="Lai Z."/>
            <person name="Le Paslier M.C."/>
            <person name="Lippi Y."/>
            <person name="Lorenzon L."/>
            <person name="Mandel J.R."/>
            <person name="Marage G."/>
            <person name="Marchand G."/>
            <person name="Marquand E."/>
            <person name="Bret-Mestries E."/>
            <person name="Morien E."/>
            <person name="Nambeesan S."/>
            <person name="Nguyen T."/>
            <person name="Pegot-Espagnet P."/>
            <person name="Pouilly N."/>
            <person name="Raftis F."/>
            <person name="Sallet E."/>
            <person name="Schiex T."/>
            <person name="Thomas J."/>
            <person name="Vandecasteele C."/>
            <person name="Vares D."/>
            <person name="Vear F."/>
            <person name="Vautrin S."/>
            <person name="Crespi M."/>
            <person name="Mangin B."/>
            <person name="Burke J.M."/>
            <person name="Salse J."/>
            <person name="Munos S."/>
            <person name="Vincourt P."/>
            <person name="Rieseberg L.H."/>
            <person name="Langlade N.B."/>
        </authorList>
    </citation>
    <scope>NUCLEOTIDE SEQUENCE</scope>
    <source>
        <tissue evidence="2">Leaves</tissue>
    </source>
</reference>
<feature type="transmembrane region" description="Helical" evidence="1">
    <location>
        <begin position="39"/>
        <end position="60"/>
    </location>
</feature>
<dbReference type="AlphaFoldDB" id="A0A9K3II23"/>
<name>A0A9K3II23_HELAN</name>
<dbReference type="Proteomes" id="UP000215914">
    <property type="component" value="Unassembled WGS sequence"/>
</dbReference>
<feature type="transmembrane region" description="Helical" evidence="1">
    <location>
        <begin position="66"/>
        <end position="82"/>
    </location>
</feature>
<keyword evidence="1" id="KW-0812">Transmembrane</keyword>
<protein>
    <submittedName>
        <fullName evidence="2">Uncharacterized protein</fullName>
    </submittedName>
</protein>
<evidence type="ECO:0000313" key="3">
    <source>
        <dbReference type="Proteomes" id="UP000215914"/>
    </source>
</evidence>
<proteinExistence type="predicted"/>
<sequence>MISSRIAKVNTYPGRSFSPSTLEESHGRFSLSRTHQLPLFPYVVFFGVKFIPSLLPIKWIYSPNHFIISIITMQFYECLIYIPRMKLGIN</sequence>
<dbReference type="Gramene" id="mRNA:HanXRQr2_Chr07g0278731">
    <property type="protein sequence ID" value="mRNA:HanXRQr2_Chr07g0278731"/>
    <property type="gene ID" value="HanXRQr2_Chr07g0278731"/>
</dbReference>
<keyword evidence="3" id="KW-1185">Reference proteome</keyword>
<keyword evidence="1" id="KW-1133">Transmembrane helix</keyword>